<dbReference type="PANTHER" id="PTHR30492:SF0">
    <property type="entry name" value="METHYLGLYOXAL SYNTHASE"/>
    <property type="match status" value="1"/>
</dbReference>
<feature type="binding site" evidence="2">
    <location>
        <begin position="73"/>
        <end position="76"/>
    </location>
    <ligand>
        <name>substrate</name>
    </ligand>
</feature>
<protein>
    <recommendedName>
        <fullName evidence="2">Methylglyoxal synthase</fullName>
        <shortName evidence="2">MGS</shortName>
        <ecNumber evidence="2">4.2.3.3</ecNumber>
    </recommendedName>
</protein>
<feature type="binding site" evidence="2">
    <location>
        <position position="47"/>
    </location>
    <ligand>
        <name>substrate</name>
    </ligand>
</feature>
<dbReference type="GO" id="GO:0008929">
    <property type="term" value="F:methylglyoxal synthase activity"/>
    <property type="evidence" value="ECO:0007669"/>
    <property type="project" value="UniProtKB-UniRule"/>
</dbReference>
<gene>
    <name evidence="2 4" type="primary">mgsA</name>
    <name evidence="4" type="ORF">C495_16243</name>
</gene>
<feature type="binding site" evidence="2">
    <location>
        <position position="51"/>
    </location>
    <ligand>
        <name>substrate</name>
    </ligand>
</feature>
<feature type="binding site" evidence="2">
    <location>
        <position position="126"/>
    </location>
    <ligand>
        <name>substrate</name>
    </ligand>
</feature>
<proteinExistence type="inferred from homology"/>
<dbReference type="CDD" id="cd01422">
    <property type="entry name" value="MGS"/>
    <property type="match status" value="1"/>
</dbReference>
<dbReference type="eggNOG" id="arCOG06314">
    <property type="taxonomic scope" value="Archaea"/>
</dbReference>
<dbReference type="GO" id="GO:0019242">
    <property type="term" value="P:methylglyoxal biosynthetic process"/>
    <property type="evidence" value="ECO:0007669"/>
    <property type="project" value="UniProtKB-UniRule"/>
</dbReference>
<dbReference type="EMBL" id="AOHX01000047">
    <property type="protein sequence ID" value="ELY42115.1"/>
    <property type="molecule type" value="Genomic_DNA"/>
</dbReference>
<evidence type="ECO:0000313" key="4">
    <source>
        <dbReference type="EMBL" id="ELY42115.1"/>
    </source>
</evidence>
<comment type="function">
    <text evidence="2">Catalyzes the formation of methylglyoxal from dihydroxyacetone phosphate.</text>
</comment>
<feature type="domain" description="MGS-like" evidence="3">
    <location>
        <begin position="33"/>
        <end position="160"/>
    </location>
</feature>
<dbReference type="PATRIC" id="fig|1230460.4.peg.3309"/>
<dbReference type="InterPro" id="IPR011607">
    <property type="entry name" value="MGS-like_dom"/>
</dbReference>
<evidence type="ECO:0000256" key="2">
    <source>
        <dbReference type="HAMAP-Rule" id="MF_00549"/>
    </source>
</evidence>
<dbReference type="SUPFAM" id="SSF52335">
    <property type="entry name" value="Methylglyoxal synthase-like"/>
    <property type="match status" value="1"/>
</dbReference>
<accession>L9VY55</accession>
<name>L9VY55_9EURY</name>
<comment type="similarity">
    <text evidence="2">Belongs to the methylglyoxal synthase family.</text>
</comment>
<comment type="caution">
    <text evidence="4">The sequence shown here is derived from an EMBL/GenBank/DDBJ whole genome shotgun (WGS) entry which is preliminary data.</text>
</comment>
<sequence>MASGRASSHEKRSAPVENKYMGTGHITHSYRSGDQRSDMTRVALIAHDEKKPDLLEFAQAHETQLAAYDLIATGTTGKRLMETTDLEVERKESGPLGGDLMIGSEVAENKLDGIVFLRDPLRAQPHEPDISALLRICDVHDTALATNLASATFLIEGLAD</sequence>
<dbReference type="InterPro" id="IPR036914">
    <property type="entry name" value="MGS-like_dom_sf"/>
</dbReference>
<dbReference type="InterPro" id="IPR004363">
    <property type="entry name" value="Methylgl_synth"/>
</dbReference>
<keyword evidence="1" id="KW-0665">Pyrimidine biosynthesis</keyword>
<evidence type="ECO:0000256" key="1">
    <source>
        <dbReference type="ARBA" id="ARBA00022975"/>
    </source>
</evidence>
<dbReference type="Proteomes" id="UP000011661">
    <property type="component" value="Unassembled WGS sequence"/>
</dbReference>
<evidence type="ECO:0000313" key="5">
    <source>
        <dbReference type="Proteomes" id="UP000011661"/>
    </source>
</evidence>
<feature type="active site" description="Proton donor/acceptor" evidence="2">
    <location>
        <position position="99"/>
    </location>
</feature>
<dbReference type="PROSITE" id="PS51855">
    <property type="entry name" value="MGS"/>
    <property type="match status" value="1"/>
</dbReference>
<reference evidence="4 5" key="1">
    <citation type="journal article" date="2014" name="PLoS Genet.">
        <title>Phylogenetically driven sequencing of extremely halophilic archaea reveals strategies for static and dynamic osmo-response.</title>
        <authorList>
            <person name="Becker E.A."/>
            <person name="Seitzer P.M."/>
            <person name="Tritt A."/>
            <person name="Larsen D."/>
            <person name="Krusor M."/>
            <person name="Yao A.I."/>
            <person name="Wu D."/>
            <person name="Madern D."/>
            <person name="Eisen J.A."/>
            <person name="Darling A.E."/>
            <person name="Facciotti M.T."/>
        </authorList>
    </citation>
    <scope>NUCLEOTIDE SEQUENCE [LARGE SCALE GENOMIC DNA]</scope>
    <source>
        <strain evidence="4 5">JCM 14089</strain>
    </source>
</reference>
<dbReference type="GO" id="GO:0005829">
    <property type="term" value="C:cytosol"/>
    <property type="evidence" value="ECO:0007669"/>
    <property type="project" value="TreeGrafter"/>
</dbReference>
<dbReference type="GO" id="GO:0006221">
    <property type="term" value="P:pyrimidine nucleotide biosynthetic process"/>
    <property type="evidence" value="ECO:0007669"/>
    <property type="project" value="UniProtKB-KW"/>
</dbReference>
<dbReference type="AlphaFoldDB" id="L9VY55"/>
<dbReference type="Gene3D" id="3.40.50.1380">
    <property type="entry name" value="Methylglyoxal synthase-like domain"/>
    <property type="match status" value="1"/>
</dbReference>
<dbReference type="Pfam" id="PF02142">
    <property type="entry name" value="MGS"/>
    <property type="match status" value="1"/>
</dbReference>
<comment type="catalytic activity">
    <reaction evidence="2">
        <text>dihydroxyacetone phosphate = methylglyoxal + phosphate</text>
        <dbReference type="Rhea" id="RHEA:17937"/>
        <dbReference type="ChEBI" id="CHEBI:17158"/>
        <dbReference type="ChEBI" id="CHEBI:43474"/>
        <dbReference type="ChEBI" id="CHEBI:57642"/>
        <dbReference type="EC" id="4.2.3.3"/>
    </reaction>
</comment>
<keyword evidence="5" id="KW-1185">Reference proteome</keyword>
<dbReference type="EC" id="4.2.3.3" evidence="2"/>
<dbReference type="NCBIfam" id="NF003559">
    <property type="entry name" value="PRK05234.1"/>
    <property type="match status" value="1"/>
</dbReference>
<keyword evidence="2 4" id="KW-0456">Lyase</keyword>
<feature type="binding site" evidence="2">
    <location>
        <begin position="93"/>
        <end position="94"/>
    </location>
    <ligand>
        <name>substrate</name>
    </ligand>
</feature>
<evidence type="ECO:0000259" key="3">
    <source>
        <dbReference type="PROSITE" id="PS51855"/>
    </source>
</evidence>
<dbReference type="PANTHER" id="PTHR30492">
    <property type="entry name" value="METHYLGLYOXAL SYNTHASE"/>
    <property type="match status" value="1"/>
</dbReference>
<organism evidence="4 5">
    <name type="scientific">Natronorubrum sulfidifaciens JCM 14089</name>
    <dbReference type="NCBI Taxonomy" id="1230460"/>
    <lineage>
        <taxon>Archaea</taxon>
        <taxon>Methanobacteriati</taxon>
        <taxon>Methanobacteriota</taxon>
        <taxon>Stenosarchaea group</taxon>
        <taxon>Halobacteria</taxon>
        <taxon>Halobacteriales</taxon>
        <taxon>Natrialbaceae</taxon>
        <taxon>Natronorubrum</taxon>
    </lineage>
</organism>
<dbReference type="NCBIfam" id="TIGR00160">
    <property type="entry name" value="MGSA"/>
    <property type="match status" value="1"/>
</dbReference>
<dbReference type="SMART" id="SM00851">
    <property type="entry name" value="MGS"/>
    <property type="match status" value="1"/>
</dbReference>
<dbReference type="STRING" id="1230460.C495_16243"/>
<dbReference type="HAMAP" id="MF_00549">
    <property type="entry name" value="Methylglyoxal_synth"/>
    <property type="match status" value="1"/>
</dbReference>